<name>A0A839UPU4_9GAMM</name>
<evidence type="ECO:0000256" key="1">
    <source>
        <dbReference type="SAM" id="SignalP"/>
    </source>
</evidence>
<protein>
    <submittedName>
        <fullName evidence="2">Uncharacterized protein</fullName>
    </submittedName>
</protein>
<comment type="caution">
    <text evidence="2">The sequence shown here is derived from an EMBL/GenBank/DDBJ whole genome shotgun (WGS) entry which is preliminary data.</text>
</comment>
<accession>A0A839UPU4</accession>
<dbReference type="AlphaFoldDB" id="A0A839UPU4"/>
<feature type="chain" id="PRO_5032339991" evidence="1">
    <location>
        <begin position="21"/>
        <end position="139"/>
    </location>
</feature>
<sequence length="139" mass="14538">MYKQLLAGLACSLMAVAGSAGEPAPQVLGDIVQRNFLYSVGLSEPGTLGVAHVRYQVVIQDAWHSTIVPGDALQVVTSGGCLSLLQPGQRYLLTLTPAASDAKAAGVAWAASCETPTEAQAQADIERLNQARRLQASTF</sequence>
<reference evidence="2 3" key="1">
    <citation type="submission" date="2020-08" db="EMBL/GenBank/DDBJ databases">
        <title>Genomic Encyclopedia of Type Strains, Phase III (KMG-III): the genomes of soil and plant-associated and newly described type strains.</title>
        <authorList>
            <person name="Whitman W."/>
        </authorList>
    </citation>
    <scope>NUCLEOTIDE SEQUENCE [LARGE SCALE GENOMIC DNA]</scope>
    <source>
        <strain evidence="2 3">CECT 8571</strain>
    </source>
</reference>
<dbReference type="RefSeq" id="WP_183908877.1">
    <property type="nucleotide sequence ID" value="NZ_JACHXZ010000001.1"/>
</dbReference>
<evidence type="ECO:0000313" key="2">
    <source>
        <dbReference type="EMBL" id="MBB3167826.1"/>
    </source>
</evidence>
<evidence type="ECO:0000313" key="3">
    <source>
        <dbReference type="Proteomes" id="UP000559987"/>
    </source>
</evidence>
<keyword evidence="3" id="KW-1185">Reference proteome</keyword>
<gene>
    <name evidence="2" type="ORF">FHS30_001002</name>
</gene>
<feature type="signal peptide" evidence="1">
    <location>
        <begin position="1"/>
        <end position="20"/>
    </location>
</feature>
<proteinExistence type="predicted"/>
<keyword evidence="1" id="KW-0732">Signal</keyword>
<dbReference type="Proteomes" id="UP000559987">
    <property type="component" value="Unassembled WGS sequence"/>
</dbReference>
<organism evidence="2 3">
    <name type="scientific">Simiduia aestuariiviva</name>
    <dbReference type="NCBI Taxonomy" id="1510459"/>
    <lineage>
        <taxon>Bacteria</taxon>
        <taxon>Pseudomonadati</taxon>
        <taxon>Pseudomonadota</taxon>
        <taxon>Gammaproteobacteria</taxon>
        <taxon>Cellvibrionales</taxon>
        <taxon>Cellvibrionaceae</taxon>
        <taxon>Simiduia</taxon>
    </lineage>
</organism>
<dbReference type="EMBL" id="JACHXZ010000001">
    <property type="protein sequence ID" value="MBB3167826.1"/>
    <property type="molecule type" value="Genomic_DNA"/>
</dbReference>